<dbReference type="PANTHER" id="PTHR19850">
    <property type="entry name" value="GUANINE NUCLEOTIDE-BINDING PROTEIN BETA G PROTEIN BETA"/>
    <property type="match status" value="1"/>
</dbReference>
<dbReference type="PRINTS" id="PR00319">
    <property type="entry name" value="GPROTEINB"/>
</dbReference>
<dbReference type="VEuPathDB" id="AmoebaDB:FDP41_007502"/>
<evidence type="ECO:0000256" key="6">
    <source>
        <dbReference type="SAM" id="Coils"/>
    </source>
</evidence>
<keyword evidence="3" id="KW-0677">Repeat</keyword>
<dbReference type="SUPFAM" id="SSF50978">
    <property type="entry name" value="WD40 repeat-like"/>
    <property type="match status" value="1"/>
</dbReference>
<dbReference type="InterPro" id="IPR020472">
    <property type="entry name" value="WD40_PAC1"/>
</dbReference>
<dbReference type="VEuPathDB" id="AmoebaDB:NfTy_003570"/>
<organism evidence="7 8">
    <name type="scientific">Naegleria fowleri</name>
    <name type="common">Brain eating amoeba</name>
    <dbReference type="NCBI Taxonomy" id="5763"/>
    <lineage>
        <taxon>Eukaryota</taxon>
        <taxon>Discoba</taxon>
        <taxon>Heterolobosea</taxon>
        <taxon>Tetramitia</taxon>
        <taxon>Eutetramitia</taxon>
        <taxon>Vahlkampfiidae</taxon>
        <taxon>Naegleria</taxon>
    </lineage>
</organism>
<dbReference type="Gene3D" id="2.130.10.10">
    <property type="entry name" value="YVTN repeat-like/Quinoprotein amine dehydrogenase"/>
    <property type="match status" value="1"/>
</dbReference>
<keyword evidence="2 5" id="KW-0853">WD repeat</keyword>
<comment type="similarity">
    <text evidence="1">Belongs to the WD repeat G protein beta family.</text>
</comment>
<accession>A0A6A5CGD3</accession>
<dbReference type="OMA" id="GDTNCAL"/>
<feature type="repeat" description="WD" evidence="5">
    <location>
        <begin position="323"/>
        <end position="355"/>
    </location>
</feature>
<dbReference type="PROSITE" id="PS50082">
    <property type="entry name" value="WD_REPEATS_2"/>
    <property type="match status" value="5"/>
</dbReference>
<evidence type="ECO:0000256" key="2">
    <source>
        <dbReference type="ARBA" id="ARBA00022574"/>
    </source>
</evidence>
<keyword evidence="4" id="KW-0807">Transducer</keyword>
<feature type="repeat" description="WD" evidence="5">
    <location>
        <begin position="53"/>
        <end position="87"/>
    </location>
</feature>
<dbReference type="GO" id="GO:0007165">
    <property type="term" value="P:signal transduction"/>
    <property type="evidence" value="ECO:0007669"/>
    <property type="project" value="UniProtKB-KW"/>
</dbReference>
<evidence type="ECO:0000256" key="1">
    <source>
        <dbReference type="ARBA" id="ARBA00009768"/>
    </source>
</evidence>
<dbReference type="VEuPathDB" id="AmoebaDB:NF0001660"/>
<dbReference type="Proteomes" id="UP000444721">
    <property type="component" value="Unassembled WGS sequence"/>
</dbReference>
<feature type="coiled-coil region" evidence="6">
    <location>
        <begin position="1"/>
        <end position="28"/>
    </location>
</feature>
<dbReference type="Pfam" id="PF25391">
    <property type="entry name" value="WD40_Gbeta"/>
    <property type="match status" value="1"/>
</dbReference>
<dbReference type="EMBL" id="VFQX01000003">
    <property type="protein sequence ID" value="KAF0984325.1"/>
    <property type="molecule type" value="Genomic_DNA"/>
</dbReference>
<gene>
    <name evidence="7" type="ORF">FDP41_007502</name>
</gene>
<evidence type="ECO:0000313" key="8">
    <source>
        <dbReference type="Proteomes" id="UP000444721"/>
    </source>
</evidence>
<dbReference type="PIRSF" id="PIRSF002394">
    <property type="entry name" value="GN-bd_beta"/>
    <property type="match status" value="1"/>
</dbReference>
<feature type="repeat" description="WD" evidence="5">
    <location>
        <begin position="233"/>
        <end position="274"/>
    </location>
</feature>
<keyword evidence="8" id="KW-1185">Reference proteome</keyword>
<dbReference type="InterPro" id="IPR015943">
    <property type="entry name" value="WD40/YVTN_repeat-like_dom_sf"/>
</dbReference>
<dbReference type="OrthoDB" id="10255630at2759"/>
<dbReference type="AlphaFoldDB" id="A0A6A5CGD3"/>
<evidence type="ECO:0000256" key="5">
    <source>
        <dbReference type="PROSITE-ProRule" id="PRU00221"/>
    </source>
</evidence>
<evidence type="ECO:0000256" key="4">
    <source>
        <dbReference type="ARBA" id="ARBA00023224"/>
    </source>
</evidence>
<name>A0A6A5CGD3_NAEFO</name>
<proteinExistence type="inferred from homology"/>
<keyword evidence="6" id="KW-0175">Coiled coil</keyword>
<evidence type="ECO:0000313" key="7">
    <source>
        <dbReference type="EMBL" id="KAF0984325.1"/>
    </source>
</evidence>
<dbReference type="InterPro" id="IPR001680">
    <property type="entry name" value="WD40_rpt"/>
</dbReference>
<dbReference type="SMART" id="SM00320">
    <property type="entry name" value="WD40"/>
    <property type="match status" value="7"/>
</dbReference>
<dbReference type="PRINTS" id="PR00320">
    <property type="entry name" value="GPROTEINBRPT"/>
</dbReference>
<protein>
    <submittedName>
        <fullName evidence="7">Uncharacterized protein</fullName>
    </submittedName>
</protein>
<evidence type="ECO:0000256" key="3">
    <source>
        <dbReference type="ARBA" id="ARBA00022737"/>
    </source>
</evidence>
<sequence>MASIQEQINKARQEAQSLQEQIKKSMEGGNDAKLSQLDAAPITPTKLKVRNVLRGHLGKVYSCAWSPVPDSKLMVSASQDGKLIIWNALTTYKQHAITLRTNWVMTCSYSNSGQYVASGGLDNIVSIFNINQLSEATDSSQPTTPHRELSQHTGYISACKFISNDKQILSSSGDMTCICWDVEMGRPIKTFQSHTGDCMSVSVSPDESQFVSGGCDAYAKLWDIRSGKCVATFGGHDSDVNCVQFFPNGLSFATASDDNTCRLFDIRASRELKVYSDDSVREGATSISFSKSGRLMYAAYDEKSIVVWDTLKGKIIQNLTNEQNGPDGRVACLAVSPDGNALCTASWDFNLQIWA</sequence>
<dbReference type="GeneID" id="68114720"/>
<reference evidence="7 8" key="1">
    <citation type="journal article" date="2019" name="Sci. Rep.">
        <title>Nanopore sequencing improves the draft genome of the human pathogenic amoeba Naegleria fowleri.</title>
        <authorList>
            <person name="Liechti N."/>
            <person name="Schurch N."/>
            <person name="Bruggmann R."/>
            <person name="Wittwer M."/>
        </authorList>
    </citation>
    <scope>NUCLEOTIDE SEQUENCE [LARGE SCALE GENOMIC DNA]</scope>
    <source>
        <strain evidence="7 8">ATCC 30894</strain>
    </source>
</reference>
<comment type="caution">
    <text evidence="7">The sequence shown here is derived from an EMBL/GenBank/DDBJ whole genome shotgun (WGS) entry which is preliminary data.</text>
</comment>
<dbReference type="InterPro" id="IPR001632">
    <property type="entry name" value="WD40_G-protein_beta-like"/>
</dbReference>
<dbReference type="RefSeq" id="XP_044569038.1">
    <property type="nucleotide sequence ID" value="XM_044711255.1"/>
</dbReference>
<dbReference type="PROSITE" id="PS50294">
    <property type="entry name" value="WD_REPEATS_REGION"/>
    <property type="match status" value="4"/>
</dbReference>
<feature type="repeat" description="WD" evidence="5">
    <location>
        <begin position="191"/>
        <end position="232"/>
    </location>
</feature>
<dbReference type="InterPro" id="IPR036322">
    <property type="entry name" value="WD40_repeat_dom_sf"/>
</dbReference>
<feature type="repeat" description="WD" evidence="5">
    <location>
        <begin position="149"/>
        <end position="190"/>
    </location>
</feature>
<dbReference type="InterPro" id="IPR016346">
    <property type="entry name" value="G-protein_beta_1-5"/>
</dbReference>
<dbReference type="CDD" id="cd00200">
    <property type="entry name" value="WD40"/>
    <property type="match status" value="1"/>
</dbReference>